<proteinExistence type="inferred from homology"/>
<dbReference type="PROSITE" id="PS50011">
    <property type="entry name" value="PROTEIN_KINASE_DOM"/>
    <property type="match status" value="1"/>
</dbReference>
<comment type="catalytic activity">
    <reaction evidence="9">
        <text>L-seryl-[protein] + ATP = O-phospho-L-seryl-[protein] + ADP + H(+)</text>
        <dbReference type="Rhea" id="RHEA:17989"/>
        <dbReference type="Rhea" id="RHEA-COMP:9863"/>
        <dbReference type="Rhea" id="RHEA-COMP:11604"/>
        <dbReference type="ChEBI" id="CHEBI:15378"/>
        <dbReference type="ChEBI" id="CHEBI:29999"/>
        <dbReference type="ChEBI" id="CHEBI:30616"/>
        <dbReference type="ChEBI" id="CHEBI:83421"/>
        <dbReference type="ChEBI" id="CHEBI:456216"/>
        <dbReference type="EC" id="2.7.11.1"/>
    </reaction>
</comment>
<dbReference type="EMBL" id="JAWDGP010000552">
    <property type="protein sequence ID" value="KAK3799591.1"/>
    <property type="molecule type" value="Genomic_DNA"/>
</dbReference>
<dbReference type="FunFam" id="3.30.200.20:FF:000315">
    <property type="entry name" value="Calcium-dependent protein kinase 3"/>
    <property type="match status" value="1"/>
</dbReference>
<dbReference type="AlphaFoldDB" id="A0AAE1E9S8"/>
<dbReference type="FunFam" id="1.10.510.10:FF:000066">
    <property type="entry name" value="Serine/threonine-protein kinase DCLK1 isoform 2"/>
    <property type="match status" value="1"/>
</dbReference>
<feature type="compositionally biased region" description="Low complexity" evidence="11">
    <location>
        <begin position="343"/>
        <end position="365"/>
    </location>
</feature>
<feature type="compositionally biased region" description="Basic residues" evidence="11">
    <location>
        <begin position="404"/>
        <end position="413"/>
    </location>
</feature>
<dbReference type="InterPro" id="IPR036572">
    <property type="entry name" value="Doublecortin_dom_sf"/>
</dbReference>
<gene>
    <name evidence="14" type="ORF">RRG08_053219</name>
</gene>
<dbReference type="Gene3D" id="1.10.510.10">
    <property type="entry name" value="Transferase(Phosphotransferase) domain 1"/>
    <property type="match status" value="1"/>
</dbReference>
<dbReference type="GO" id="GO:0005524">
    <property type="term" value="F:ATP binding"/>
    <property type="evidence" value="ECO:0007669"/>
    <property type="project" value="UniProtKB-UniRule"/>
</dbReference>
<dbReference type="Pfam" id="PF00069">
    <property type="entry name" value="Pkinase"/>
    <property type="match status" value="1"/>
</dbReference>
<dbReference type="PROSITE" id="PS00107">
    <property type="entry name" value="PROTEIN_KINASE_ATP"/>
    <property type="match status" value="1"/>
</dbReference>
<feature type="compositionally biased region" description="Basic and acidic residues" evidence="11">
    <location>
        <begin position="615"/>
        <end position="627"/>
    </location>
</feature>
<comment type="similarity">
    <text evidence="1">Belongs to the protein kinase superfamily. CAMK Ser/Thr protein kinase family. CaMK subfamily.</text>
</comment>
<feature type="compositionally biased region" description="Basic residues" evidence="11">
    <location>
        <begin position="686"/>
        <end position="696"/>
    </location>
</feature>
<dbReference type="PANTHER" id="PTHR24347">
    <property type="entry name" value="SERINE/THREONINE-PROTEIN KINASE"/>
    <property type="match status" value="1"/>
</dbReference>
<dbReference type="InterPro" id="IPR003533">
    <property type="entry name" value="Doublecortin_dom"/>
</dbReference>
<evidence type="ECO:0000256" key="2">
    <source>
        <dbReference type="ARBA" id="ARBA00012513"/>
    </source>
</evidence>
<evidence type="ECO:0000259" key="13">
    <source>
        <dbReference type="PROSITE" id="PS50309"/>
    </source>
</evidence>
<dbReference type="CDD" id="cd14095">
    <property type="entry name" value="STKc_DCKL"/>
    <property type="match status" value="1"/>
</dbReference>
<keyword evidence="4" id="KW-0808">Transferase</keyword>
<feature type="region of interest" description="Disordered" evidence="11">
    <location>
        <begin position="322"/>
        <end position="699"/>
    </location>
</feature>
<feature type="compositionally biased region" description="Polar residues" evidence="11">
    <location>
        <begin position="424"/>
        <end position="440"/>
    </location>
</feature>
<feature type="domain" description="Doublecortin" evidence="13">
    <location>
        <begin position="215"/>
        <end position="300"/>
    </location>
</feature>
<feature type="compositionally biased region" description="Polar residues" evidence="11">
    <location>
        <begin position="380"/>
        <end position="389"/>
    </location>
</feature>
<feature type="domain" description="Protein kinase" evidence="12">
    <location>
        <begin position="714"/>
        <end position="971"/>
    </location>
</feature>
<feature type="compositionally biased region" description="Basic and acidic residues" evidence="11">
    <location>
        <begin position="470"/>
        <end position="484"/>
    </location>
</feature>
<sequence length="1027" mass="117592">MATEQMSRRVINNPAHGIGQVHKDPADDRYRDLRRPRKLRFFVNGDRYFRGKKIYVTPNRYYNFNDLLNDLTGKLPSNLNLPYGVRQIFTPSGGRRIFDIEDLSDGQTYVCAGFEGFKMIKYGRAELEPWSMARPAQNPAADTESIDQGGSYRYRGYAANNAFHPGRYFRTNQSYQQRRWPGTFGQNQRGPGAQYPLSQSDAAAGAVGQYQQKPKVITIVRNGPKPRSNVKILLNRRSVQSYEQLVTDISEAFGPKHRHAKIRKLYSVRGKEVHGVSDFFRDDDCFIAVSVGEANPTDADVGELLEELFPEGNYAKVFQREWEKNQRRSRRSVAGSLKSNRDAVNTNAAAKSNNNNNDNSANNANLQAGGHVPDKRDSGFDSSDASTNRSEPDGGGAVTERRGAQHRPRRKMWRGAEPEPGVNNAPSESGTASPQQQPQQHGYYLLKKMEKERMKVANEERERAKRRAQKMVEAERRAAEEEKRKRGLVPVRNMENPFKRTEDPRDKEREEAARRKREEERRRREEERMEQEKKEKEREEREQAERAARERMQQAEQKEKESQEREKVEQEERERKKKDKEERAQRKAEKASKAKEGASPAAPGQNETSPAQKQDVAETKNNQRETDAPEPAEAAAAAADEAEMAEAAATTTTAPASVPAGTKDQAASQRQQQKEKRRQEREEKQQRKRAKTKIVRKTKEERQVSSDDYILERYDLGRKLGDGNFAVVRQSRKKETGQEFAVKVIDKAKLKGKEHMVENEIDIMKDCNHANIVRLFEEYETAERIYLVMELVKGGDLFDAITQSVKFGEPESAFMVKDLCNALYYMHSRSIVHRDLKPENLLVHRNKDGSITLKLADFGLAMEVKELIYTVCGTPTYVAPEILTEIGYGLEVDMWAVGVITYILLCGFPPFRSPDRNQTELFEFIKAGEYEFLSPYWDSTSRSAKDLISRLLIVDRRKRYTSVDVLSHKWVVANGQIDVVPNGAPSLDAACKKTRRELEDQAKVNYDSYQRLKAEKRKERERIKGEE</sequence>
<evidence type="ECO:0000256" key="11">
    <source>
        <dbReference type="SAM" id="MobiDB-lite"/>
    </source>
</evidence>
<dbReference type="InterPro" id="IPR017441">
    <property type="entry name" value="Protein_kinase_ATP_BS"/>
</dbReference>
<dbReference type="GO" id="GO:0035556">
    <property type="term" value="P:intracellular signal transduction"/>
    <property type="evidence" value="ECO:0007669"/>
    <property type="project" value="InterPro"/>
</dbReference>
<feature type="compositionally biased region" description="Low complexity" evidence="11">
    <location>
        <begin position="629"/>
        <end position="656"/>
    </location>
</feature>
<comment type="catalytic activity">
    <reaction evidence="8">
        <text>L-threonyl-[protein] + ATP = O-phospho-L-threonyl-[protein] + ADP + H(+)</text>
        <dbReference type="Rhea" id="RHEA:46608"/>
        <dbReference type="Rhea" id="RHEA-COMP:11060"/>
        <dbReference type="Rhea" id="RHEA-COMP:11605"/>
        <dbReference type="ChEBI" id="CHEBI:15378"/>
        <dbReference type="ChEBI" id="CHEBI:30013"/>
        <dbReference type="ChEBI" id="CHEBI:30616"/>
        <dbReference type="ChEBI" id="CHEBI:61977"/>
        <dbReference type="ChEBI" id="CHEBI:456216"/>
        <dbReference type="EC" id="2.7.11.1"/>
    </reaction>
</comment>
<dbReference type="PROSITE" id="PS50309">
    <property type="entry name" value="DC"/>
    <property type="match status" value="2"/>
</dbReference>
<feature type="compositionally biased region" description="Basic and acidic residues" evidence="11">
    <location>
        <begin position="497"/>
        <end position="596"/>
    </location>
</feature>
<feature type="compositionally biased region" description="Basic and acidic residues" evidence="11">
    <location>
        <begin position="672"/>
        <end position="685"/>
    </location>
</feature>
<dbReference type="PROSITE" id="PS00108">
    <property type="entry name" value="PROTEIN_KINASE_ST"/>
    <property type="match status" value="1"/>
</dbReference>
<comment type="caution">
    <text evidence="14">The sequence shown here is derived from an EMBL/GenBank/DDBJ whole genome shotgun (WGS) entry which is preliminary data.</text>
</comment>
<name>A0AAE1E9S8_9GAST</name>
<keyword evidence="15" id="KW-1185">Reference proteome</keyword>
<evidence type="ECO:0000256" key="8">
    <source>
        <dbReference type="ARBA" id="ARBA00047899"/>
    </source>
</evidence>
<dbReference type="InterPro" id="IPR000719">
    <property type="entry name" value="Prot_kinase_dom"/>
</dbReference>
<evidence type="ECO:0000256" key="10">
    <source>
        <dbReference type="PROSITE-ProRule" id="PRU10141"/>
    </source>
</evidence>
<evidence type="ECO:0000256" key="3">
    <source>
        <dbReference type="ARBA" id="ARBA00022527"/>
    </source>
</evidence>
<keyword evidence="7 10" id="KW-0067">ATP-binding</keyword>
<evidence type="ECO:0000256" key="7">
    <source>
        <dbReference type="ARBA" id="ARBA00022840"/>
    </source>
</evidence>
<evidence type="ECO:0000256" key="4">
    <source>
        <dbReference type="ARBA" id="ARBA00022679"/>
    </source>
</evidence>
<evidence type="ECO:0000256" key="5">
    <source>
        <dbReference type="ARBA" id="ARBA00022741"/>
    </source>
</evidence>
<keyword evidence="3" id="KW-0723">Serine/threonine-protein kinase</keyword>
<keyword evidence="6" id="KW-0418">Kinase</keyword>
<feature type="compositionally biased region" description="Basic and acidic residues" evidence="11">
    <location>
        <begin position="447"/>
        <end position="463"/>
    </location>
</feature>
<dbReference type="Pfam" id="PF03607">
    <property type="entry name" value="DCX"/>
    <property type="match status" value="2"/>
</dbReference>
<dbReference type="SUPFAM" id="SSF89837">
    <property type="entry name" value="Doublecortin (DC)"/>
    <property type="match status" value="2"/>
</dbReference>
<dbReference type="InterPro" id="IPR008271">
    <property type="entry name" value="Ser/Thr_kinase_AS"/>
</dbReference>
<dbReference type="SMART" id="SM00220">
    <property type="entry name" value="S_TKc"/>
    <property type="match status" value="1"/>
</dbReference>
<dbReference type="Proteomes" id="UP001283361">
    <property type="component" value="Unassembled WGS sequence"/>
</dbReference>
<evidence type="ECO:0000256" key="6">
    <source>
        <dbReference type="ARBA" id="ARBA00022777"/>
    </source>
</evidence>
<evidence type="ECO:0000259" key="12">
    <source>
        <dbReference type="PROSITE" id="PS50011"/>
    </source>
</evidence>
<feature type="region of interest" description="Disordered" evidence="11">
    <location>
        <begin position="1"/>
        <end position="26"/>
    </location>
</feature>
<dbReference type="EC" id="2.7.11.1" evidence="2"/>
<dbReference type="GO" id="GO:0004674">
    <property type="term" value="F:protein serine/threonine kinase activity"/>
    <property type="evidence" value="ECO:0007669"/>
    <property type="project" value="UniProtKB-KW"/>
</dbReference>
<dbReference type="SMART" id="SM00537">
    <property type="entry name" value="DCX"/>
    <property type="match status" value="2"/>
</dbReference>
<feature type="binding site" evidence="10">
    <location>
        <position position="743"/>
    </location>
    <ligand>
        <name>ATP</name>
        <dbReference type="ChEBI" id="CHEBI:30616"/>
    </ligand>
</feature>
<dbReference type="SUPFAM" id="SSF56112">
    <property type="entry name" value="Protein kinase-like (PK-like)"/>
    <property type="match status" value="1"/>
</dbReference>
<dbReference type="Gene3D" id="3.10.20.230">
    <property type="entry name" value="Doublecortin domain"/>
    <property type="match status" value="2"/>
</dbReference>
<evidence type="ECO:0000313" key="14">
    <source>
        <dbReference type="EMBL" id="KAK3799591.1"/>
    </source>
</evidence>
<evidence type="ECO:0000256" key="1">
    <source>
        <dbReference type="ARBA" id="ARBA00005354"/>
    </source>
</evidence>
<feature type="domain" description="Doublecortin" evidence="13">
    <location>
        <begin position="37"/>
        <end position="123"/>
    </location>
</feature>
<evidence type="ECO:0000256" key="9">
    <source>
        <dbReference type="ARBA" id="ARBA00048679"/>
    </source>
</evidence>
<dbReference type="InterPro" id="IPR011009">
    <property type="entry name" value="Kinase-like_dom_sf"/>
</dbReference>
<evidence type="ECO:0000313" key="15">
    <source>
        <dbReference type="Proteomes" id="UP001283361"/>
    </source>
</evidence>
<accession>A0AAE1E9S8</accession>
<reference evidence="14" key="1">
    <citation type="journal article" date="2023" name="G3 (Bethesda)">
        <title>A reference genome for the long-term kleptoplast-retaining sea slug Elysia crispata morphotype clarki.</title>
        <authorList>
            <person name="Eastman K.E."/>
            <person name="Pendleton A.L."/>
            <person name="Shaikh M.A."/>
            <person name="Suttiyut T."/>
            <person name="Ogas R."/>
            <person name="Tomko P."/>
            <person name="Gavelis G."/>
            <person name="Widhalm J.R."/>
            <person name="Wisecaver J.H."/>
        </authorList>
    </citation>
    <scope>NUCLEOTIDE SEQUENCE</scope>
    <source>
        <strain evidence="14">ECLA1</strain>
    </source>
</reference>
<protein>
    <recommendedName>
        <fullName evidence="2">non-specific serine/threonine protein kinase</fullName>
        <ecNumber evidence="2">2.7.11.1</ecNumber>
    </recommendedName>
</protein>
<keyword evidence="5 10" id="KW-0547">Nucleotide-binding</keyword>
<organism evidence="14 15">
    <name type="scientific">Elysia crispata</name>
    <name type="common">lettuce slug</name>
    <dbReference type="NCBI Taxonomy" id="231223"/>
    <lineage>
        <taxon>Eukaryota</taxon>
        <taxon>Metazoa</taxon>
        <taxon>Spiralia</taxon>
        <taxon>Lophotrochozoa</taxon>
        <taxon>Mollusca</taxon>
        <taxon>Gastropoda</taxon>
        <taxon>Heterobranchia</taxon>
        <taxon>Euthyneura</taxon>
        <taxon>Panpulmonata</taxon>
        <taxon>Sacoglossa</taxon>
        <taxon>Placobranchoidea</taxon>
        <taxon>Plakobranchidae</taxon>
        <taxon>Elysia</taxon>
    </lineage>
</organism>